<name>A0ABW4LNH8_9BACI</name>
<evidence type="ECO:0000256" key="1">
    <source>
        <dbReference type="SAM" id="Phobius"/>
    </source>
</evidence>
<evidence type="ECO:0000313" key="3">
    <source>
        <dbReference type="Proteomes" id="UP001597214"/>
    </source>
</evidence>
<accession>A0ABW4LNH8</accession>
<dbReference type="Proteomes" id="UP001597214">
    <property type="component" value="Unassembled WGS sequence"/>
</dbReference>
<keyword evidence="1" id="KW-1133">Transmembrane helix</keyword>
<organism evidence="2 3">
    <name type="scientific">Bacillus salitolerans</name>
    <dbReference type="NCBI Taxonomy" id="1437434"/>
    <lineage>
        <taxon>Bacteria</taxon>
        <taxon>Bacillati</taxon>
        <taxon>Bacillota</taxon>
        <taxon>Bacilli</taxon>
        <taxon>Bacillales</taxon>
        <taxon>Bacillaceae</taxon>
        <taxon>Bacillus</taxon>
    </lineage>
</organism>
<keyword evidence="1" id="KW-0812">Transmembrane</keyword>
<feature type="transmembrane region" description="Helical" evidence="1">
    <location>
        <begin position="20"/>
        <end position="40"/>
    </location>
</feature>
<comment type="caution">
    <text evidence="2">The sequence shown here is derived from an EMBL/GenBank/DDBJ whole genome shotgun (WGS) entry which is preliminary data.</text>
</comment>
<sequence>MLSFILGLFLYFPEDKSEYIPAAISFSIFFIMAVIVMRLIMRASKKELLKEKEAEERMKKWNEENSGDK</sequence>
<gene>
    <name evidence="2" type="ORF">ACFSCX_07775</name>
</gene>
<dbReference type="EMBL" id="JBHUEM010000008">
    <property type="protein sequence ID" value="MFD1736461.1"/>
    <property type="molecule type" value="Genomic_DNA"/>
</dbReference>
<evidence type="ECO:0000313" key="2">
    <source>
        <dbReference type="EMBL" id="MFD1736461.1"/>
    </source>
</evidence>
<proteinExistence type="predicted"/>
<keyword evidence="3" id="KW-1185">Reference proteome</keyword>
<protein>
    <submittedName>
        <fullName evidence="2">Uncharacterized protein</fullName>
    </submittedName>
</protein>
<dbReference type="RefSeq" id="WP_377927619.1">
    <property type="nucleotide sequence ID" value="NZ_JBHUEM010000008.1"/>
</dbReference>
<reference evidence="3" key="1">
    <citation type="journal article" date="2019" name="Int. J. Syst. Evol. Microbiol.">
        <title>The Global Catalogue of Microorganisms (GCM) 10K type strain sequencing project: providing services to taxonomists for standard genome sequencing and annotation.</title>
        <authorList>
            <consortium name="The Broad Institute Genomics Platform"/>
            <consortium name="The Broad Institute Genome Sequencing Center for Infectious Disease"/>
            <person name="Wu L."/>
            <person name="Ma J."/>
        </authorList>
    </citation>
    <scope>NUCLEOTIDE SEQUENCE [LARGE SCALE GENOMIC DNA]</scope>
    <source>
        <strain evidence="3">CCUG 49339</strain>
    </source>
</reference>
<keyword evidence="1" id="KW-0472">Membrane</keyword>